<dbReference type="SUPFAM" id="SSF51730">
    <property type="entry name" value="FAD-linked oxidoreductase"/>
    <property type="match status" value="1"/>
</dbReference>
<reference evidence="12 13" key="1">
    <citation type="journal article" date="2012" name="ISME J.">
        <title>Nitrification expanded: discovery, physiology and genomics of a nitrite-oxidizing bacterium from the phylum Chloroflexi.</title>
        <authorList>
            <person name="Sorokin D.Y."/>
            <person name="Lucker S."/>
            <person name="Vejmelkova D."/>
            <person name="Kostrikina N.A."/>
            <person name="Kleerebezem R."/>
            <person name="Rijpstra W.I."/>
            <person name="Damste J.S."/>
            <person name="Le Paslier D."/>
            <person name="Muyzer G."/>
            <person name="Wagner M."/>
            <person name="van Loosdrecht M.C."/>
            <person name="Daims H."/>
        </authorList>
    </citation>
    <scope>NUCLEOTIDE SEQUENCE [LARGE SCALE GENOMIC DNA]</scope>
    <source>
        <strain evidence="13">none</strain>
    </source>
</reference>
<dbReference type="InterPro" id="IPR029041">
    <property type="entry name" value="FAD-linked_oxidoreductase-like"/>
</dbReference>
<dbReference type="Gene3D" id="3.20.20.220">
    <property type="match status" value="1"/>
</dbReference>
<dbReference type="InterPro" id="IPR002872">
    <property type="entry name" value="Proline_DH_dom"/>
</dbReference>
<evidence type="ECO:0000313" key="12">
    <source>
        <dbReference type="EMBL" id="CCF83704.1"/>
    </source>
</evidence>
<feature type="binding site" evidence="9">
    <location>
        <position position="286"/>
    </location>
    <ligand>
        <name>substrate</name>
    </ligand>
</feature>
<dbReference type="PANTHER" id="PTHR13914">
    <property type="entry name" value="PROLINE OXIDASE"/>
    <property type="match status" value="1"/>
</dbReference>
<dbReference type="UniPathway" id="UPA00261">
    <property type="reaction ID" value="UER00373"/>
</dbReference>
<evidence type="ECO:0000259" key="11">
    <source>
        <dbReference type="Pfam" id="PF01619"/>
    </source>
</evidence>
<keyword evidence="3" id="KW-0285">Flavoprotein</keyword>
<evidence type="ECO:0000256" key="1">
    <source>
        <dbReference type="ARBA" id="ARBA00004739"/>
    </source>
</evidence>
<dbReference type="GO" id="GO:0000166">
    <property type="term" value="F:nucleotide binding"/>
    <property type="evidence" value="ECO:0007669"/>
    <property type="project" value="UniProtKB-KW"/>
</dbReference>
<keyword evidence="5 10" id="KW-0274">FAD</keyword>
<comment type="caution">
    <text evidence="12">The sequence shown here is derived from an EMBL/GenBank/DDBJ whole genome shotgun (WGS) entry which is preliminary data.</text>
</comment>
<dbReference type="PIRSF" id="PIRSF000196">
    <property type="entry name" value="Pro_dehydrog"/>
    <property type="match status" value="1"/>
</dbReference>
<dbReference type="GO" id="GO:0004657">
    <property type="term" value="F:proline dehydrogenase activity"/>
    <property type="evidence" value="ECO:0007669"/>
    <property type="project" value="UniProtKB-EC"/>
</dbReference>
<feature type="binding site" evidence="10">
    <location>
        <begin position="223"/>
        <end position="224"/>
    </location>
    <ligand>
        <name>FAD</name>
        <dbReference type="ChEBI" id="CHEBI:57692"/>
    </ligand>
</feature>
<dbReference type="EMBL" id="CAGS01000181">
    <property type="protein sequence ID" value="CCF83704.1"/>
    <property type="molecule type" value="Genomic_DNA"/>
</dbReference>
<keyword evidence="7" id="KW-0642">Proline metabolism</keyword>
<feature type="binding site" evidence="10">
    <location>
        <position position="131"/>
    </location>
    <ligand>
        <name>FAD</name>
        <dbReference type="ChEBI" id="CHEBI:57692"/>
    </ligand>
</feature>
<feature type="binding site" evidence="9">
    <location>
        <position position="96"/>
    </location>
    <ligand>
        <name>substrate</name>
    </ligand>
</feature>
<comment type="cofactor">
    <cofactor evidence="10">
        <name>FAD</name>
        <dbReference type="ChEBI" id="CHEBI:57692"/>
    </cofactor>
    <text evidence="10">Binds 1 FAD per subunit.</text>
</comment>
<evidence type="ECO:0000256" key="2">
    <source>
        <dbReference type="ARBA" id="ARBA00012695"/>
    </source>
</evidence>
<organism evidence="12 13">
    <name type="scientific">Nitrolancea hollandica Lb</name>
    <dbReference type="NCBI Taxonomy" id="1129897"/>
    <lineage>
        <taxon>Bacteria</taxon>
        <taxon>Pseudomonadati</taxon>
        <taxon>Thermomicrobiota</taxon>
        <taxon>Thermomicrobia</taxon>
        <taxon>Sphaerobacterales</taxon>
        <taxon>Sphaerobacterineae</taxon>
        <taxon>Sphaerobacteraceae</taxon>
        <taxon>Nitrolancea</taxon>
    </lineage>
</organism>
<dbReference type="InterPro" id="IPR008219">
    <property type="entry name" value="PRODH_bac_arc"/>
</dbReference>
<evidence type="ECO:0000256" key="8">
    <source>
        <dbReference type="ARBA" id="ARBA00048779"/>
    </source>
</evidence>
<feature type="domain" description="Proline dehydrogenase" evidence="11">
    <location>
        <begin position="42"/>
        <end position="297"/>
    </location>
</feature>
<evidence type="ECO:0000256" key="9">
    <source>
        <dbReference type="PIRSR" id="PIRSR000196-1"/>
    </source>
</evidence>
<evidence type="ECO:0000256" key="6">
    <source>
        <dbReference type="ARBA" id="ARBA00023002"/>
    </source>
</evidence>
<dbReference type="PANTHER" id="PTHR13914:SF0">
    <property type="entry name" value="PROLINE DEHYDROGENASE 1, MITOCHONDRIAL"/>
    <property type="match status" value="1"/>
</dbReference>
<comment type="pathway">
    <text evidence="1">Amino-acid degradation; L-proline degradation into L-glutamate; L-glutamate from L-proline: step 1/2.</text>
</comment>
<dbReference type="GO" id="GO:0010133">
    <property type="term" value="P:L-proline catabolic process to L-glutamate"/>
    <property type="evidence" value="ECO:0007669"/>
    <property type="project" value="UniProtKB-UniPathway"/>
</dbReference>
<dbReference type="Pfam" id="PF01619">
    <property type="entry name" value="Pro_dh"/>
    <property type="match status" value="1"/>
</dbReference>
<keyword evidence="4 10" id="KW-0547">Nucleotide-binding</keyword>
<dbReference type="AlphaFoldDB" id="I4EG92"/>
<evidence type="ECO:0000256" key="3">
    <source>
        <dbReference type="ARBA" id="ARBA00022630"/>
    </source>
</evidence>
<feature type="binding site" evidence="10">
    <location>
        <position position="160"/>
    </location>
    <ligand>
        <name>FAD</name>
        <dbReference type="ChEBI" id="CHEBI:57692"/>
    </ligand>
</feature>
<dbReference type="EC" id="1.5.5.2" evidence="2"/>
<dbReference type="Proteomes" id="UP000004221">
    <property type="component" value="Unassembled WGS sequence"/>
</dbReference>
<evidence type="ECO:0000313" key="13">
    <source>
        <dbReference type="Proteomes" id="UP000004221"/>
    </source>
</evidence>
<comment type="catalytic activity">
    <reaction evidence="8">
        <text>L-proline + a quinone = (S)-1-pyrroline-5-carboxylate + a quinol + H(+)</text>
        <dbReference type="Rhea" id="RHEA:23784"/>
        <dbReference type="ChEBI" id="CHEBI:15378"/>
        <dbReference type="ChEBI" id="CHEBI:17388"/>
        <dbReference type="ChEBI" id="CHEBI:24646"/>
        <dbReference type="ChEBI" id="CHEBI:60039"/>
        <dbReference type="ChEBI" id="CHEBI:132124"/>
        <dbReference type="EC" id="1.5.5.2"/>
    </reaction>
</comment>
<accession>I4EG92</accession>
<dbReference type="RefSeq" id="WP_008477239.1">
    <property type="nucleotide sequence ID" value="NZ_CAGS01000181.1"/>
</dbReference>
<feature type="binding site" evidence="10">
    <location>
        <begin position="184"/>
        <end position="186"/>
    </location>
    <ligand>
        <name>FAD</name>
        <dbReference type="ChEBI" id="CHEBI:57692"/>
    </ligand>
</feature>
<proteinExistence type="predicted"/>
<evidence type="ECO:0000256" key="10">
    <source>
        <dbReference type="PIRSR" id="PIRSR000196-2"/>
    </source>
</evidence>
<evidence type="ECO:0000256" key="4">
    <source>
        <dbReference type="ARBA" id="ARBA00022741"/>
    </source>
</evidence>
<evidence type="ECO:0000256" key="5">
    <source>
        <dbReference type="ARBA" id="ARBA00022827"/>
    </source>
</evidence>
<name>I4EG92_9BACT</name>
<keyword evidence="13" id="KW-1185">Reference proteome</keyword>
<feature type="binding site" evidence="10">
    <location>
        <position position="198"/>
    </location>
    <ligand>
        <name>FAD</name>
        <dbReference type="ChEBI" id="CHEBI:57692"/>
    </ligand>
</feature>
<feature type="binding site" evidence="9">
    <location>
        <position position="285"/>
    </location>
    <ligand>
        <name>substrate</name>
    </ligand>
</feature>
<gene>
    <name evidence="12" type="primary">fadM</name>
    <name evidence="12" type="ORF">NITHO_2610016</name>
</gene>
<dbReference type="OrthoDB" id="9773461at2"/>
<sequence>MLRTVMLSLAHNGQLAQAASRISLTKNLALRFVAGETLDEAVATARSLNARGLKVTLDALGENITSEAGAAAAAGNYRTMIDRIVKAGIDSSVSLKLTMLGLDIDPELCRQHMVTILDRARETGIFVRIDMEGSAYTQQTLDLFYDLHQTYGDTVGIVLQSYLYRTDRDVRQAIEQEARVRLVKGAYAEPVTVAYPSKREVDAAYRRQMEMLLDAGRYPAIATHDETIIEVAKHYTARMGIGPECFEFQMLYGIRRDLQDRLAREGFNVRIYVPFGASWYPYFMRRMAERPANLLFVLRNLARE</sequence>
<keyword evidence="6 12" id="KW-0560">Oxidoreductase</keyword>
<evidence type="ECO:0000256" key="7">
    <source>
        <dbReference type="ARBA" id="ARBA00023062"/>
    </source>
</evidence>
<protein>
    <recommendedName>
        <fullName evidence="2">proline dehydrogenase</fullName>
        <ecNumber evidence="2">1.5.5.2</ecNumber>
    </recommendedName>
</protein>
<dbReference type="InterPro" id="IPR015659">
    <property type="entry name" value="Proline_oxidase"/>
</dbReference>